<dbReference type="InterPro" id="IPR044068">
    <property type="entry name" value="CB"/>
</dbReference>
<evidence type="ECO:0000313" key="8">
    <source>
        <dbReference type="EMBL" id="GAA5097279.1"/>
    </source>
</evidence>
<name>A0ABP9MKM0_9GAMM</name>
<dbReference type="InterPro" id="IPR053876">
    <property type="entry name" value="Phage_int_M"/>
</dbReference>
<feature type="domain" description="Tyr recombinase" evidence="6">
    <location>
        <begin position="216"/>
        <end position="388"/>
    </location>
</feature>
<keyword evidence="9" id="KW-1185">Reference proteome</keyword>
<dbReference type="PROSITE" id="PS51900">
    <property type="entry name" value="CB"/>
    <property type="match status" value="1"/>
</dbReference>
<evidence type="ECO:0000259" key="7">
    <source>
        <dbReference type="PROSITE" id="PS51900"/>
    </source>
</evidence>
<dbReference type="InterPro" id="IPR038488">
    <property type="entry name" value="Integrase_DNA-bd_sf"/>
</dbReference>
<dbReference type="Gene3D" id="3.30.160.390">
    <property type="entry name" value="Integrase, DNA-binding domain"/>
    <property type="match status" value="1"/>
</dbReference>
<dbReference type="PANTHER" id="PTHR30629:SF2">
    <property type="entry name" value="PROPHAGE INTEGRASE INTS-RELATED"/>
    <property type="match status" value="1"/>
</dbReference>
<organism evidence="8 9">
    <name type="scientific">Wohlfahrtiimonas larvae</name>
    <dbReference type="NCBI Taxonomy" id="1157986"/>
    <lineage>
        <taxon>Bacteria</taxon>
        <taxon>Pseudomonadati</taxon>
        <taxon>Pseudomonadota</taxon>
        <taxon>Gammaproteobacteria</taxon>
        <taxon>Cardiobacteriales</taxon>
        <taxon>Ignatzschineriaceae</taxon>
        <taxon>Wohlfahrtiimonas</taxon>
    </lineage>
</organism>
<feature type="domain" description="Core-binding (CB)" evidence="7">
    <location>
        <begin position="111"/>
        <end position="192"/>
    </location>
</feature>
<evidence type="ECO:0000256" key="3">
    <source>
        <dbReference type="ARBA" id="ARBA00023125"/>
    </source>
</evidence>
<dbReference type="EMBL" id="BAABKE010000002">
    <property type="protein sequence ID" value="GAA5097279.1"/>
    <property type="molecule type" value="Genomic_DNA"/>
</dbReference>
<keyword evidence="2" id="KW-0229">DNA integration</keyword>
<protein>
    <submittedName>
        <fullName evidence="8">Integrase arm-type DNA-binding domain-containing protein</fullName>
    </submittedName>
</protein>
<dbReference type="Proteomes" id="UP001500631">
    <property type="component" value="Unassembled WGS sequence"/>
</dbReference>
<dbReference type="PANTHER" id="PTHR30629">
    <property type="entry name" value="PROPHAGE INTEGRASE"/>
    <property type="match status" value="1"/>
</dbReference>
<dbReference type="PROSITE" id="PS51898">
    <property type="entry name" value="TYR_RECOMBINASE"/>
    <property type="match status" value="1"/>
</dbReference>
<dbReference type="Pfam" id="PF00589">
    <property type="entry name" value="Phage_integrase"/>
    <property type="match status" value="1"/>
</dbReference>
<dbReference type="InterPro" id="IPR011010">
    <property type="entry name" value="DNA_brk_join_enz"/>
</dbReference>
<dbReference type="Pfam" id="PF13356">
    <property type="entry name" value="Arm-DNA-bind_3"/>
    <property type="match status" value="1"/>
</dbReference>
<reference evidence="9" key="1">
    <citation type="journal article" date="2019" name="Int. J. Syst. Evol. Microbiol.">
        <title>The Global Catalogue of Microorganisms (GCM) 10K type strain sequencing project: providing services to taxonomists for standard genome sequencing and annotation.</title>
        <authorList>
            <consortium name="The Broad Institute Genomics Platform"/>
            <consortium name="The Broad Institute Genome Sequencing Center for Infectious Disease"/>
            <person name="Wu L."/>
            <person name="Ma J."/>
        </authorList>
    </citation>
    <scope>NUCLEOTIDE SEQUENCE [LARGE SCALE GENOMIC DNA]</scope>
    <source>
        <strain evidence="9">JCM 18424</strain>
    </source>
</reference>
<dbReference type="Gene3D" id="1.10.150.130">
    <property type="match status" value="1"/>
</dbReference>
<accession>A0ABP9MKM0</accession>
<dbReference type="InterPro" id="IPR050808">
    <property type="entry name" value="Phage_Integrase"/>
</dbReference>
<sequence>MEVELEYLIQNFQGFTSKMAKIILPLTSKQVKEAKPTLRAYKLYDGAGLILTVYPSGKKVWRLDYKDLNKKRKTYTIGDAQHISLSDARKKRDELKGILENHQSISKKDIMTFGQVFYEWFDKWKLLVVESTAKRALSSMKKDCFPVIENMDITKIKPKNIVAALSPIDERGSGETLEKTKSALKLTFDYAVARGICDMNPVLAVTASAFTAHETKHHRALDASKIYMLHDFFMSNRNSIIVRKCTEFTLRTMCRINESVCATWDEIDGNTWTIPAERMKERRPHIVHLTKQSMSIIEEMKKFKSSKYIFQNDHLNHHIHKDTPNTAINRYGIDSTVHGLRSLASTVLNGTCLFDKDLVEMCLSHKDKDAVRAAYNRALYLEQRKEILIFWSDFIDMCDTEENNIKTLEKFKLIQLNDD</sequence>
<proteinExistence type="inferred from homology"/>
<comment type="caution">
    <text evidence="8">The sequence shown here is derived from an EMBL/GenBank/DDBJ whole genome shotgun (WGS) entry which is preliminary data.</text>
</comment>
<evidence type="ECO:0000256" key="2">
    <source>
        <dbReference type="ARBA" id="ARBA00022908"/>
    </source>
</evidence>
<dbReference type="RefSeq" id="WP_077924956.1">
    <property type="nucleotide sequence ID" value="NZ_BAABKE010000002.1"/>
</dbReference>
<dbReference type="SUPFAM" id="SSF56349">
    <property type="entry name" value="DNA breaking-rejoining enzymes"/>
    <property type="match status" value="1"/>
</dbReference>
<evidence type="ECO:0000259" key="6">
    <source>
        <dbReference type="PROSITE" id="PS51898"/>
    </source>
</evidence>
<dbReference type="InterPro" id="IPR002104">
    <property type="entry name" value="Integrase_catalytic"/>
</dbReference>
<gene>
    <name evidence="8" type="ORF">GCM10023338_08580</name>
</gene>
<evidence type="ECO:0000256" key="1">
    <source>
        <dbReference type="ARBA" id="ARBA00008857"/>
    </source>
</evidence>
<evidence type="ECO:0000256" key="4">
    <source>
        <dbReference type="ARBA" id="ARBA00023172"/>
    </source>
</evidence>
<dbReference type="InterPro" id="IPR010998">
    <property type="entry name" value="Integrase_recombinase_N"/>
</dbReference>
<dbReference type="InterPro" id="IPR013762">
    <property type="entry name" value="Integrase-like_cat_sf"/>
</dbReference>
<dbReference type="Pfam" id="PF22022">
    <property type="entry name" value="Phage_int_M"/>
    <property type="match status" value="1"/>
</dbReference>
<dbReference type="CDD" id="cd00801">
    <property type="entry name" value="INT_P4_C"/>
    <property type="match status" value="1"/>
</dbReference>
<evidence type="ECO:0000256" key="5">
    <source>
        <dbReference type="PROSITE-ProRule" id="PRU01248"/>
    </source>
</evidence>
<evidence type="ECO:0000313" key="9">
    <source>
        <dbReference type="Proteomes" id="UP001500631"/>
    </source>
</evidence>
<dbReference type="GO" id="GO:0003677">
    <property type="term" value="F:DNA binding"/>
    <property type="evidence" value="ECO:0007669"/>
    <property type="project" value="UniProtKB-KW"/>
</dbReference>
<keyword evidence="3 5" id="KW-0238">DNA-binding</keyword>
<keyword evidence="4" id="KW-0233">DNA recombination</keyword>
<dbReference type="Gene3D" id="1.10.443.10">
    <property type="entry name" value="Intergrase catalytic core"/>
    <property type="match status" value="1"/>
</dbReference>
<dbReference type="InterPro" id="IPR025166">
    <property type="entry name" value="Integrase_DNA_bind_dom"/>
</dbReference>
<comment type="similarity">
    <text evidence="1">Belongs to the 'phage' integrase family.</text>
</comment>